<sequence length="69" mass="7818">SNGEKKGPFPLTFISRWYERSQLLPSTQLSAEDGQRWSSIASLRRRNGPAFPFNSFDDDQSEIGNIEIA</sequence>
<dbReference type="AlphaFoldDB" id="A0AAV5SUX2"/>
<name>A0AAV5SUX2_9BILA</name>
<feature type="non-terminal residue" evidence="1">
    <location>
        <position position="1"/>
    </location>
</feature>
<comment type="caution">
    <text evidence="1">The sequence shown here is derived from an EMBL/GenBank/DDBJ whole genome shotgun (WGS) entry which is preliminary data.</text>
</comment>
<gene>
    <name evidence="1" type="ORF">PENTCL1PPCAC_8058</name>
</gene>
<keyword evidence="2" id="KW-1185">Reference proteome</keyword>
<evidence type="ECO:0008006" key="3">
    <source>
        <dbReference type="Google" id="ProtNLM"/>
    </source>
</evidence>
<proteinExistence type="predicted"/>
<protein>
    <recommendedName>
        <fullName evidence="3">GYF domain-containing protein</fullName>
    </recommendedName>
</protein>
<organism evidence="1 2">
    <name type="scientific">Pristionchus entomophagus</name>
    <dbReference type="NCBI Taxonomy" id="358040"/>
    <lineage>
        <taxon>Eukaryota</taxon>
        <taxon>Metazoa</taxon>
        <taxon>Ecdysozoa</taxon>
        <taxon>Nematoda</taxon>
        <taxon>Chromadorea</taxon>
        <taxon>Rhabditida</taxon>
        <taxon>Rhabditina</taxon>
        <taxon>Diplogasteromorpha</taxon>
        <taxon>Diplogasteroidea</taxon>
        <taxon>Neodiplogasteridae</taxon>
        <taxon>Pristionchus</taxon>
    </lineage>
</organism>
<feature type="non-terminal residue" evidence="1">
    <location>
        <position position="69"/>
    </location>
</feature>
<dbReference type="EMBL" id="BTSX01000002">
    <property type="protein sequence ID" value="GMS85883.1"/>
    <property type="molecule type" value="Genomic_DNA"/>
</dbReference>
<dbReference type="Proteomes" id="UP001432027">
    <property type="component" value="Unassembled WGS sequence"/>
</dbReference>
<evidence type="ECO:0000313" key="2">
    <source>
        <dbReference type="Proteomes" id="UP001432027"/>
    </source>
</evidence>
<reference evidence="1" key="1">
    <citation type="submission" date="2023-10" db="EMBL/GenBank/DDBJ databases">
        <title>Genome assembly of Pristionchus species.</title>
        <authorList>
            <person name="Yoshida K."/>
            <person name="Sommer R.J."/>
        </authorList>
    </citation>
    <scope>NUCLEOTIDE SEQUENCE</scope>
    <source>
        <strain evidence="1">RS0144</strain>
    </source>
</reference>
<evidence type="ECO:0000313" key="1">
    <source>
        <dbReference type="EMBL" id="GMS85883.1"/>
    </source>
</evidence>
<accession>A0AAV5SUX2</accession>